<comment type="subunit">
    <text evidence="9 11">Forms a cylinder of 14 subunits composed of two heptameric rings stacked back-to-back. Interacts with the co-chaperonin GroES.</text>
</comment>
<evidence type="ECO:0000256" key="1">
    <source>
        <dbReference type="ARBA" id="ARBA00004191"/>
    </source>
</evidence>
<dbReference type="InterPro" id="IPR027409">
    <property type="entry name" value="GroEL-like_apical_dom_sf"/>
</dbReference>
<dbReference type="InterPro" id="IPR002423">
    <property type="entry name" value="Cpn60/GroEL/TCP-1"/>
</dbReference>
<dbReference type="GO" id="GO:0005737">
    <property type="term" value="C:cytoplasm"/>
    <property type="evidence" value="ECO:0007669"/>
    <property type="project" value="UniProtKB-SubCell"/>
</dbReference>
<reference evidence="12 13" key="1">
    <citation type="journal article" date="2014" name="Genome Announc.">
        <title>Draft Genome Sequence of Propane- and Butane-Oxidizing Actinobacterium Rhodococcus ruber IEGM 231.</title>
        <authorList>
            <person name="Ivshina I.B."/>
            <person name="Kuyukina M.S."/>
            <person name="Krivoruchko A.V."/>
            <person name="Barbe V."/>
            <person name="Fischer C."/>
        </authorList>
    </citation>
    <scope>NUCLEOTIDE SEQUENCE [LARGE SCALE GENOMIC DNA]</scope>
</reference>
<dbReference type="PANTHER" id="PTHR45633">
    <property type="entry name" value="60 KDA HEAT SHOCK PROTEIN, MITOCHONDRIAL"/>
    <property type="match status" value="1"/>
</dbReference>
<accession>A0A098BND3</accession>
<dbReference type="GO" id="GO:0042026">
    <property type="term" value="P:protein refolding"/>
    <property type="evidence" value="ECO:0007669"/>
    <property type="project" value="UniProtKB-UniRule"/>
</dbReference>
<gene>
    <name evidence="9 12" type="primary">groL</name>
    <name evidence="9" type="synonym">groEL</name>
    <name evidence="12" type="ORF">RHRU231_470084</name>
</gene>
<dbReference type="GO" id="GO:0140662">
    <property type="term" value="F:ATP-dependent protein folding chaperone"/>
    <property type="evidence" value="ECO:0007669"/>
    <property type="project" value="InterPro"/>
</dbReference>
<dbReference type="GO" id="GO:0009986">
    <property type="term" value="C:cell surface"/>
    <property type="evidence" value="ECO:0007669"/>
    <property type="project" value="UniProtKB-SubCell"/>
</dbReference>
<dbReference type="NCBIfam" id="NF000592">
    <property type="entry name" value="PRK00013.1"/>
    <property type="match status" value="1"/>
</dbReference>
<dbReference type="InterPro" id="IPR018370">
    <property type="entry name" value="Chaperonin_Cpn60_CS"/>
</dbReference>
<evidence type="ECO:0000256" key="3">
    <source>
        <dbReference type="ARBA" id="ARBA00006607"/>
    </source>
</evidence>
<keyword evidence="5 9" id="KW-0067">ATP-binding</keyword>
<dbReference type="OrthoDB" id="9766614at2"/>
<evidence type="ECO:0000256" key="7">
    <source>
        <dbReference type="ARBA" id="ARBA00023235"/>
    </source>
</evidence>
<dbReference type="EC" id="5.6.1.7" evidence="9"/>
<comment type="function">
    <text evidence="9 11">Together with its co-chaperonin GroES, plays an essential role in assisting protein folding. The GroEL-GroES system forms a nano-cage that allows encapsulation of the non-native substrate proteins and provides a physical environment optimized to promote and accelerate protein folding.</text>
</comment>
<dbReference type="FunFam" id="3.50.7.10:FF:000001">
    <property type="entry name" value="60 kDa chaperonin"/>
    <property type="match status" value="1"/>
</dbReference>
<dbReference type="InterPro" id="IPR027413">
    <property type="entry name" value="GROEL-like_equatorial_sf"/>
</dbReference>
<dbReference type="NCBIfam" id="NF009487">
    <property type="entry name" value="PRK12849.1"/>
    <property type="match status" value="1"/>
</dbReference>
<dbReference type="PROSITE" id="PS00296">
    <property type="entry name" value="CHAPERONINS_CPN60"/>
    <property type="match status" value="1"/>
</dbReference>
<dbReference type="Gene3D" id="1.10.560.10">
    <property type="entry name" value="GroEL-like equatorial domain"/>
    <property type="match status" value="1"/>
</dbReference>
<dbReference type="GO" id="GO:0042603">
    <property type="term" value="C:capsule"/>
    <property type="evidence" value="ECO:0007669"/>
    <property type="project" value="UniProtKB-SubCell"/>
</dbReference>
<evidence type="ECO:0000256" key="2">
    <source>
        <dbReference type="ARBA" id="ARBA00004241"/>
    </source>
</evidence>
<dbReference type="InterPro" id="IPR027410">
    <property type="entry name" value="TCP-1-like_intermed_sf"/>
</dbReference>
<dbReference type="EMBL" id="CCSD01000058">
    <property type="protein sequence ID" value="CDZ89236.1"/>
    <property type="molecule type" value="Genomic_DNA"/>
</dbReference>
<dbReference type="GO" id="GO:0009408">
    <property type="term" value="P:response to heat"/>
    <property type="evidence" value="ECO:0007669"/>
    <property type="project" value="UniProtKB-ARBA"/>
</dbReference>
<proteinExistence type="inferred from homology"/>
<dbReference type="Gene3D" id="3.50.7.10">
    <property type="entry name" value="GroEL"/>
    <property type="match status" value="1"/>
</dbReference>
<evidence type="ECO:0000256" key="4">
    <source>
        <dbReference type="ARBA" id="ARBA00022741"/>
    </source>
</evidence>
<feature type="binding site" evidence="9">
    <location>
        <begin position="29"/>
        <end position="32"/>
    </location>
    <ligand>
        <name>ATP</name>
        <dbReference type="ChEBI" id="CHEBI:30616"/>
    </ligand>
</feature>
<dbReference type="InterPro" id="IPR001844">
    <property type="entry name" value="Cpn60/GroEL"/>
</dbReference>
<keyword evidence="9" id="KW-0963">Cytoplasm</keyword>
<feature type="binding site" evidence="9">
    <location>
        <begin position="86"/>
        <end position="90"/>
    </location>
    <ligand>
        <name>ATP</name>
        <dbReference type="ChEBI" id="CHEBI:30616"/>
    </ligand>
</feature>
<dbReference type="GO" id="GO:0016853">
    <property type="term" value="F:isomerase activity"/>
    <property type="evidence" value="ECO:0007669"/>
    <property type="project" value="UniProtKB-KW"/>
</dbReference>
<feature type="binding site" evidence="9">
    <location>
        <position position="413"/>
    </location>
    <ligand>
        <name>ATP</name>
        <dbReference type="ChEBI" id="CHEBI:30616"/>
    </ligand>
</feature>
<dbReference type="NCBIfam" id="NF009489">
    <property type="entry name" value="PRK12851.1"/>
    <property type="match status" value="1"/>
</dbReference>
<evidence type="ECO:0000256" key="11">
    <source>
        <dbReference type="RuleBase" id="RU000419"/>
    </source>
</evidence>
<dbReference type="CDD" id="cd03344">
    <property type="entry name" value="GroEL"/>
    <property type="match status" value="1"/>
</dbReference>
<keyword evidence="6 9" id="KW-0143">Chaperone</keyword>
<keyword evidence="4 9" id="KW-0547">Nucleotide-binding</keyword>
<name>A0A098BND3_9NOCA</name>
<dbReference type="SUPFAM" id="SSF48592">
    <property type="entry name" value="GroEL equatorial domain-like"/>
    <property type="match status" value="2"/>
</dbReference>
<dbReference type="SUPFAM" id="SSF52029">
    <property type="entry name" value="GroEL apical domain-like"/>
    <property type="match status" value="1"/>
</dbReference>
<feature type="binding site" evidence="9">
    <location>
        <position position="494"/>
    </location>
    <ligand>
        <name>ATP</name>
        <dbReference type="ChEBI" id="CHEBI:30616"/>
    </ligand>
</feature>
<dbReference type="RefSeq" id="WP_040272379.1">
    <property type="nucleotide sequence ID" value="NZ_CP023714.1"/>
</dbReference>
<dbReference type="NCBIfam" id="NF009488">
    <property type="entry name" value="PRK12850.1"/>
    <property type="match status" value="1"/>
</dbReference>
<sequence length="538" mass="55883">MSKQIEFNETARRALERGVDQLADAVKVTLGPRGRHVVLAKAFGGPTVTNDGVSIAREIELEDPFENLGAQLVKSVATKTNDVAGDGTTTATVLAQAIIKAGLKNVAAGANPIALGNGIGRAAEKVSEALLAAATPVEGKEAIAQVATVSSRDEEIGAMVGEALSTVGKDGVVTVEESSTLQTELVVTEGVQFDKGFLSPYFITDIDAQQAVLEDAVILLYRDKIGSLPDFLPLLEKIAENGKPVLIIAEDVEGEVLSTLVVNSIRKTLKAVAVKAPFFGDRRKAFLDDLAVVTAGTVINSDVGLTLKDAGLDLLGSARRVVVTKDSTTIVDGAGTQQDIENRVAQLRREIEATDSDWDREKLEERLAKLSGGVAVIKVGAATETDLKERKFRVEDAVNAAKAAVEEGIVPGGGSALVQAARELDALENSLSGDEATGVAVLRAALAAPLYWIAANAGLDGSVVVNKVSEAPAGSGFNAATLTYGDLLADGVVDPVKVTRSAVVNASSVARMVLTTESAVVDKPEEAPEAGHGHGHAH</sequence>
<evidence type="ECO:0000256" key="8">
    <source>
        <dbReference type="ARBA" id="ARBA00025702"/>
    </source>
</evidence>
<evidence type="ECO:0000256" key="6">
    <source>
        <dbReference type="ARBA" id="ARBA00023186"/>
    </source>
</evidence>
<dbReference type="GO" id="GO:0051082">
    <property type="term" value="F:unfolded protein binding"/>
    <property type="evidence" value="ECO:0007669"/>
    <property type="project" value="UniProtKB-UniRule"/>
</dbReference>
<dbReference type="eggNOG" id="COG0459">
    <property type="taxonomic scope" value="Bacteria"/>
</dbReference>
<evidence type="ECO:0000256" key="5">
    <source>
        <dbReference type="ARBA" id="ARBA00022840"/>
    </source>
</evidence>
<dbReference type="Proteomes" id="UP000042997">
    <property type="component" value="Unassembled WGS sequence"/>
</dbReference>
<evidence type="ECO:0000256" key="10">
    <source>
        <dbReference type="RuleBase" id="RU000418"/>
    </source>
</evidence>
<dbReference type="AlphaFoldDB" id="A0A098BND3"/>
<dbReference type="PRINTS" id="PR00298">
    <property type="entry name" value="CHAPERONIN60"/>
</dbReference>
<comment type="caution">
    <text evidence="9">Lacks conserved residue(s) required for the propagation of feature annotation.</text>
</comment>
<evidence type="ECO:0000256" key="9">
    <source>
        <dbReference type="HAMAP-Rule" id="MF_00600"/>
    </source>
</evidence>
<comment type="similarity">
    <text evidence="3 9 10">Belongs to the chaperonin (HSP60) family.</text>
</comment>
<evidence type="ECO:0000313" key="12">
    <source>
        <dbReference type="EMBL" id="CDZ89236.1"/>
    </source>
</evidence>
<evidence type="ECO:0000313" key="13">
    <source>
        <dbReference type="Proteomes" id="UP000042997"/>
    </source>
</evidence>
<comment type="subcellular location">
    <subcellularLocation>
        <location evidence="2">Cell surface</location>
    </subcellularLocation>
    <subcellularLocation>
        <location evidence="9">Cytoplasm</location>
    </subcellularLocation>
    <subcellularLocation>
        <location evidence="8">Secreted</location>
        <location evidence="8">Capsule</location>
    </subcellularLocation>
    <subcellularLocation>
        <location evidence="1">Secreted</location>
        <location evidence="1">Cell wall</location>
    </subcellularLocation>
</comment>
<dbReference type="GO" id="GO:0005524">
    <property type="term" value="F:ATP binding"/>
    <property type="evidence" value="ECO:0007669"/>
    <property type="project" value="UniProtKB-UniRule"/>
</dbReference>
<protein>
    <recommendedName>
        <fullName evidence="9">Chaperonin GroEL</fullName>
        <ecNumber evidence="9">5.6.1.7</ecNumber>
    </recommendedName>
    <alternativeName>
        <fullName evidence="9">60 kDa chaperonin</fullName>
    </alternativeName>
    <alternativeName>
        <fullName evidence="9">Chaperonin-60</fullName>
        <shortName evidence="9">Cpn60</shortName>
    </alternativeName>
</protein>
<organism evidence="12 13">
    <name type="scientific">Rhodococcus ruber</name>
    <dbReference type="NCBI Taxonomy" id="1830"/>
    <lineage>
        <taxon>Bacteria</taxon>
        <taxon>Bacillati</taxon>
        <taxon>Actinomycetota</taxon>
        <taxon>Actinomycetes</taxon>
        <taxon>Mycobacteriales</taxon>
        <taxon>Nocardiaceae</taxon>
        <taxon>Rhodococcus</taxon>
    </lineage>
</organism>
<dbReference type="Pfam" id="PF00118">
    <property type="entry name" value="Cpn60_TCP1"/>
    <property type="match status" value="2"/>
</dbReference>
<dbReference type="NCBIfam" id="TIGR02348">
    <property type="entry name" value="GroEL"/>
    <property type="match status" value="1"/>
</dbReference>
<dbReference type="HAMAP" id="MF_00600">
    <property type="entry name" value="CH60"/>
    <property type="match status" value="1"/>
</dbReference>
<feature type="binding site" evidence="9">
    <location>
        <begin position="478"/>
        <end position="480"/>
    </location>
    <ligand>
        <name>ATP</name>
        <dbReference type="ChEBI" id="CHEBI:30616"/>
    </ligand>
</feature>
<keyword evidence="7 9" id="KW-0413">Isomerase</keyword>
<dbReference type="Gene3D" id="3.30.260.10">
    <property type="entry name" value="TCP-1-like chaperonin intermediate domain"/>
    <property type="match status" value="1"/>
</dbReference>